<organism evidence="1 2">
    <name type="scientific">Rodentolepis nana</name>
    <name type="common">Dwarf tapeworm</name>
    <name type="synonym">Hymenolepis nana</name>
    <dbReference type="NCBI Taxonomy" id="102285"/>
    <lineage>
        <taxon>Eukaryota</taxon>
        <taxon>Metazoa</taxon>
        <taxon>Spiralia</taxon>
        <taxon>Lophotrochozoa</taxon>
        <taxon>Platyhelminthes</taxon>
        <taxon>Cestoda</taxon>
        <taxon>Eucestoda</taxon>
        <taxon>Cyclophyllidea</taxon>
        <taxon>Hymenolepididae</taxon>
        <taxon>Rodentolepis</taxon>
    </lineage>
</organism>
<evidence type="ECO:0000313" key="1">
    <source>
        <dbReference type="EMBL" id="VDO09762.1"/>
    </source>
</evidence>
<gene>
    <name evidence="1" type="ORF">HNAJ_LOCUS11181</name>
</gene>
<name>A0A3P7VWS0_RODNA</name>
<dbReference type="Proteomes" id="UP000278807">
    <property type="component" value="Unassembled WGS sequence"/>
</dbReference>
<proteinExistence type="predicted"/>
<protein>
    <submittedName>
        <fullName evidence="1">Uncharacterized protein</fullName>
    </submittedName>
</protein>
<keyword evidence="2" id="KW-1185">Reference proteome</keyword>
<dbReference type="AlphaFoldDB" id="A0A3P7VWS0"/>
<sequence length="52" mass="6310">MFVNILKGLHTLIPKVEFMRRQRKFSNWNRSRRGLFKTFVNLLIPVNHGHFN</sequence>
<reference evidence="1 2" key="1">
    <citation type="submission" date="2018-11" db="EMBL/GenBank/DDBJ databases">
        <authorList>
            <consortium name="Pathogen Informatics"/>
        </authorList>
    </citation>
    <scope>NUCLEOTIDE SEQUENCE [LARGE SCALE GENOMIC DNA]</scope>
</reference>
<evidence type="ECO:0000313" key="2">
    <source>
        <dbReference type="Proteomes" id="UP000278807"/>
    </source>
</evidence>
<dbReference type="EMBL" id="UZAE01013419">
    <property type="protein sequence ID" value="VDO09762.1"/>
    <property type="molecule type" value="Genomic_DNA"/>
</dbReference>
<accession>A0A3P7VWS0</accession>